<dbReference type="Pfam" id="PF08281">
    <property type="entry name" value="Sigma70_r4_2"/>
    <property type="match status" value="1"/>
</dbReference>
<dbReference type="KEGG" id="cce:Ccel_0927"/>
<dbReference type="OrthoDB" id="9795666at2"/>
<dbReference type="NCBIfam" id="TIGR02937">
    <property type="entry name" value="sigma70-ECF"/>
    <property type="match status" value="1"/>
</dbReference>
<dbReference type="eggNOG" id="COG1595">
    <property type="taxonomic scope" value="Bacteria"/>
</dbReference>
<organism evidence="8 9">
    <name type="scientific">Ruminiclostridium cellulolyticum (strain ATCC 35319 / DSM 5812 / JCM 6584 / H10)</name>
    <name type="common">Clostridium cellulolyticum</name>
    <dbReference type="NCBI Taxonomy" id="394503"/>
    <lineage>
        <taxon>Bacteria</taxon>
        <taxon>Bacillati</taxon>
        <taxon>Bacillota</taxon>
        <taxon>Clostridia</taxon>
        <taxon>Eubacteriales</taxon>
        <taxon>Oscillospiraceae</taxon>
        <taxon>Ruminiclostridium</taxon>
    </lineage>
</organism>
<feature type="domain" description="RNA polymerase sigma-70 region 2" evidence="6">
    <location>
        <begin position="15"/>
        <end position="83"/>
    </location>
</feature>
<keyword evidence="3" id="KW-0731">Sigma factor</keyword>
<dbReference type="InterPro" id="IPR013325">
    <property type="entry name" value="RNA_pol_sigma_r2"/>
</dbReference>
<feature type="domain" description="RNA polymerase sigma factor 70 region 4 type 2" evidence="7">
    <location>
        <begin position="121"/>
        <end position="166"/>
    </location>
</feature>
<evidence type="ECO:0000256" key="5">
    <source>
        <dbReference type="ARBA" id="ARBA00023163"/>
    </source>
</evidence>
<comment type="similarity">
    <text evidence="1">Belongs to the sigma-70 factor family. ECF subfamily.</text>
</comment>
<keyword evidence="2" id="KW-0805">Transcription regulation</keyword>
<name>B8I8R0_RUMCH</name>
<dbReference type="InterPro" id="IPR013324">
    <property type="entry name" value="RNA_pol_sigma_r3/r4-like"/>
</dbReference>
<evidence type="ECO:0000256" key="4">
    <source>
        <dbReference type="ARBA" id="ARBA00023125"/>
    </source>
</evidence>
<dbReference type="Pfam" id="PF04542">
    <property type="entry name" value="Sigma70_r2"/>
    <property type="match status" value="1"/>
</dbReference>
<evidence type="ECO:0000256" key="2">
    <source>
        <dbReference type="ARBA" id="ARBA00023015"/>
    </source>
</evidence>
<dbReference type="PANTHER" id="PTHR43133">
    <property type="entry name" value="RNA POLYMERASE ECF-TYPE SIGMA FACTO"/>
    <property type="match status" value="1"/>
</dbReference>
<dbReference type="SUPFAM" id="SSF88946">
    <property type="entry name" value="Sigma2 domain of RNA polymerase sigma factors"/>
    <property type="match status" value="1"/>
</dbReference>
<dbReference type="InterPro" id="IPR036388">
    <property type="entry name" value="WH-like_DNA-bd_sf"/>
</dbReference>
<dbReference type="Proteomes" id="UP000001349">
    <property type="component" value="Chromosome"/>
</dbReference>
<evidence type="ECO:0000256" key="3">
    <source>
        <dbReference type="ARBA" id="ARBA00023082"/>
    </source>
</evidence>
<evidence type="ECO:0000256" key="1">
    <source>
        <dbReference type="ARBA" id="ARBA00010641"/>
    </source>
</evidence>
<reference evidence="8 9" key="1">
    <citation type="submission" date="2009-01" db="EMBL/GenBank/DDBJ databases">
        <title>Complete sequence of Clostridium cellulolyticum H10.</title>
        <authorList>
            <consortium name="US DOE Joint Genome Institute"/>
            <person name="Lucas S."/>
            <person name="Copeland A."/>
            <person name="Lapidus A."/>
            <person name="Glavina del Rio T."/>
            <person name="Dalin E."/>
            <person name="Tice H."/>
            <person name="Bruce D."/>
            <person name="Goodwin L."/>
            <person name="Pitluck S."/>
            <person name="Chertkov O."/>
            <person name="Saunders E."/>
            <person name="Brettin T."/>
            <person name="Detter J.C."/>
            <person name="Han C."/>
            <person name="Larimer F."/>
            <person name="Land M."/>
            <person name="Hauser L."/>
            <person name="Kyrpides N."/>
            <person name="Ivanova N."/>
            <person name="Zhou J."/>
            <person name="Richardson P."/>
        </authorList>
    </citation>
    <scope>NUCLEOTIDE SEQUENCE [LARGE SCALE GENOMIC DNA]</scope>
    <source>
        <strain evidence="9">ATCC 35319 / DSM 5812 / JCM 6584 / H10</strain>
    </source>
</reference>
<accession>B8I8R0</accession>
<dbReference type="GO" id="GO:0016987">
    <property type="term" value="F:sigma factor activity"/>
    <property type="evidence" value="ECO:0007669"/>
    <property type="project" value="UniProtKB-KW"/>
</dbReference>
<dbReference type="GO" id="GO:0006352">
    <property type="term" value="P:DNA-templated transcription initiation"/>
    <property type="evidence" value="ECO:0007669"/>
    <property type="project" value="InterPro"/>
</dbReference>
<keyword evidence="9" id="KW-1185">Reference proteome</keyword>
<dbReference type="InterPro" id="IPR014284">
    <property type="entry name" value="RNA_pol_sigma-70_dom"/>
</dbReference>
<keyword evidence="4" id="KW-0238">DNA-binding</keyword>
<dbReference type="InterPro" id="IPR013249">
    <property type="entry name" value="RNA_pol_sigma70_r4_t2"/>
</dbReference>
<dbReference type="GO" id="GO:0003677">
    <property type="term" value="F:DNA binding"/>
    <property type="evidence" value="ECO:0007669"/>
    <property type="project" value="UniProtKB-KW"/>
</dbReference>
<evidence type="ECO:0000313" key="9">
    <source>
        <dbReference type="Proteomes" id="UP000001349"/>
    </source>
</evidence>
<sequence length="184" mass="21799">MNKAENRKEEKFISLYQAFVDDIYRYIFLRTGLDTTLAEDMTQEIFLNVFKGMDEFKGLCSNRTWVFRIAKNRLFDFYRKQYRQKIEFADIDDPLTEGLSDPEQDTEKLMESALESQMVCDCLNNIPGHYRITLMMKYVDGKSVKQIAELTDKSPKAIESLLHRSKNAFIKEYRLLRKKEGFEL</sequence>
<evidence type="ECO:0000313" key="8">
    <source>
        <dbReference type="EMBL" id="ACL75293.1"/>
    </source>
</evidence>
<evidence type="ECO:0000259" key="7">
    <source>
        <dbReference type="Pfam" id="PF08281"/>
    </source>
</evidence>
<dbReference type="RefSeq" id="WP_015924450.1">
    <property type="nucleotide sequence ID" value="NC_011898.1"/>
</dbReference>
<dbReference type="Gene3D" id="1.10.10.10">
    <property type="entry name" value="Winged helix-like DNA-binding domain superfamily/Winged helix DNA-binding domain"/>
    <property type="match status" value="1"/>
</dbReference>
<keyword evidence="5" id="KW-0804">Transcription</keyword>
<dbReference type="AlphaFoldDB" id="B8I8R0"/>
<dbReference type="Gene3D" id="1.10.1740.10">
    <property type="match status" value="1"/>
</dbReference>
<dbReference type="SUPFAM" id="SSF88659">
    <property type="entry name" value="Sigma3 and sigma4 domains of RNA polymerase sigma factors"/>
    <property type="match status" value="1"/>
</dbReference>
<gene>
    <name evidence="8" type="ordered locus">Ccel_0927</name>
</gene>
<evidence type="ECO:0000259" key="6">
    <source>
        <dbReference type="Pfam" id="PF04542"/>
    </source>
</evidence>
<dbReference type="STRING" id="394503.Ccel_0927"/>
<dbReference type="PANTHER" id="PTHR43133:SF8">
    <property type="entry name" value="RNA POLYMERASE SIGMA FACTOR HI_1459-RELATED"/>
    <property type="match status" value="1"/>
</dbReference>
<dbReference type="InterPro" id="IPR007627">
    <property type="entry name" value="RNA_pol_sigma70_r2"/>
</dbReference>
<dbReference type="InterPro" id="IPR039425">
    <property type="entry name" value="RNA_pol_sigma-70-like"/>
</dbReference>
<proteinExistence type="inferred from homology"/>
<protein>
    <submittedName>
        <fullName evidence="8">RNA polymerase, sigma-24 subunit, ECF subfamily</fullName>
    </submittedName>
</protein>
<dbReference type="EMBL" id="CP001348">
    <property type="protein sequence ID" value="ACL75293.1"/>
    <property type="molecule type" value="Genomic_DNA"/>
</dbReference>
<dbReference type="HOGENOM" id="CLU_047691_12_0_9"/>